<dbReference type="GO" id="GO:0005524">
    <property type="term" value="F:ATP binding"/>
    <property type="evidence" value="ECO:0007669"/>
    <property type="project" value="UniProtKB-KW"/>
</dbReference>
<keyword evidence="5" id="KW-0067">ATP-binding</keyword>
<dbReference type="PROSITE" id="PS50011">
    <property type="entry name" value="PROTEIN_KINASE_DOM"/>
    <property type="match status" value="1"/>
</dbReference>
<dbReference type="GO" id="GO:0004709">
    <property type="term" value="F:MAP kinase kinase kinase activity"/>
    <property type="evidence" value="ECO:0007669"/>
    <property type="project" value="TreeGrafter"/>
</dbReference>
<dbReference type="Pfam" id="PF00069">
    <property type="entry name" value="Pkinase"/>
    <property type="match status" value="1"/>
</dbReference>
<dbReference type="SUPFAM" id="SSF56112">
    <property type="entry name" value="Protein kinase-like (PK-like)"/>
    <property type="match status" value="1"/>
</dbReference>
<evidence type="ECO:0000256" key="2">
    <source>
        <dbReference type="ARBA" id="ARBA00022679"/>
    </source>
</evidence>
<feature type="compositionally biased region" description="Low complexity" evidence="6">
    <location>
        <begin position="583"/>
        <end position="596"/>
    </location>
</feature>
<organism evidence="8 9">
    <name type="scientific">Dorcoceras hygrometricum</name>
    <dbReference type="NCBI Taxonomy" id="472368"/>
    <lineage>
        <taxon>Eukaryota</taxon>
        <taxon>Viridiplantae</taxon>
        <taxon>Streptophyta</taxon>
        <taxon>Embryophyta</taxon>
        <taxon>Tracheophyta</taxon>
        <taxon>Spermatophyta</taxon>
        <taxon>Magnoliopsida</taxon>
        <taxon>eudicotyledons</taxon>
        <taxon>Gunneridae</taxon>
        <taxon>Pentapetalae</taxon>
        <taxon>asterids</taxon>
        <taxon>lamiids</taxon>
        <taxon>Lamiales</taxon>
        <taxon>Gesneriaceae</taxon>
        <taxon>Didymocarpoideae</taxon>
        <taxon>Trichosporeae</taxon>
        <taxon>Loxocarpinae</taxon>
        <taxon>Dorcoceras</taxon>
    </lineage>
</organism>
<dbReference type="InterPro" id="IPR050538">
    <property type="entry name" value="MAP_kinase_kinase_kinase"/>
</dbReference>
<protein>
    <submittedName>
        <fullName evidence="8">Mitogen-activated protein kinase kinase kinase YODA-like</fullName>
    </submittedName>
</protein>
<feature type="region of interest" description="Disordered" evidence="6">
    <location>
        <begin position="91"/>
        <end position="174"/>
    </location>
</feature>
<accession>A0A2Z7CQT5</accession>
<dbReference type="AlphaFoldDB" id="A0A2Z7CQT5"/>
<dbReference type="Proteomes" id="UP000250235">
    <property type="component" value="Unassembled WGS sequence"/>
</dbReference>
<evidence type="ECO:0000256" key="4">
    <source>
        <dbReference type="ARBA" id="ARBA00022777"/>
    </source>
</evidence>
<feature type="domain" description="Protein kinase" evidence="7">
    <location>
        <begin position="196"/>
        <end position="455"/>
    </location>
</feature>
<evidence type="ECO:0000256" key="6">
    <source>
        <dbReference type="SAM" id="MobiDB-lite"/>
    </source>
</evidence>
<proteinExistence type="inferred from homology"/>
<evidence type="ECO:0000313" key="9">
    <source>
        <dbReference type="Proteomes" id="UP000250235"/>
    </source>
</evidence>
<feature type="compositionally biased region" description="Low complexity" evidence="6">
    <location>
        <begin position="540"/>
        <end position="557"/>
    </location>
</feature>
<dbReference type="Gene3D" id="1.10.510.10">
    <property type="entry name" value="Transferase(Phosphotransferase) domain 1"/>
    <property type="match status" value="1"/>
</dbReference>
<evidence type="ECO:0000256" key="1">
    <source>
        <dbReference type="ARBA" id="ARBA00006529"/>
    </source>
</evidence>
<feature type="compositionally biased region" description="Low complexity" evidence="6">
    <location>
        <begin position="508"/>
        <end position="522"/>
    </location>
</feature>
<gene>
    <name evidence="8" type="ORF">F511_13215</name>
</gene>
<comment type="similarity">
    <text evidence="1">Belongs to the protein kinase superfamily. STE Ser/Thr protein kinase family. MAP kinase kinase kinase subfamily.</text>
</comment>
<keyword evidence="2" id="KW-0808">Transferase</keyword>
<evidence type="ECO:0000313" key="8">
    <source>
        <dbReference type="EMBL" id="KZV49440.1"/>
    </source>
</evidence>
<reference evidence="8 9" key="1">
    <citation type="journal article" date="2015" name="Proc. Natl. Acad. Sci. U.S.A.">
        <title>The resurrection genome of Boea hygrometrica: A blueprint for survival of dehydration.</title>
        <authorList>
            <person name="Xiao L."/>
            <person name="Yang G."/>
            <person name="Zhang L."/>
            <person name="Yang X."/>
            <person name="Zhao S."/>
            <person name="Ji Z."/>
            <person name="Zhou Q."/>
            <person name="Hu M."/>
            <person name="Wang Y."/>
            <person name="Chen M."/>
            <person name="Xu Y."/>
            <person name="Jin H."/>
            <person name="Xiao X."/>
            <person name="Hu G."/>
            <person name="Bao F."/>
            <person name="Hu Y."/>
            <person name="Wan P."/>
            <person name="Li L."/>
            <person name="Deng X."/>
            <person name="Kuang T."/>
            <person name="Xiang C."/>
            <person name="Zhu J.K."/>
            <person name="Oliver M.J."/>
            <person name="He Y."/>
        </authorList>
    </citation>
    <scope>NUCLEOTIDE SEQUENCE [LARGE SCALE GENOMIC DNA]</scope>
    <source>
        <strain evidence="9">cv. XS01</strain>
    </source>
</reference>
<dbReference type="EMBL" id="KQ993043">
    <property type="protein sequence ID" value="KZV49440.1"/>
    <property type="molecule type" value="Genomic_DNA"/>
</dbReference>
<evidence type="ECO:0000259" key="7">
    <source>
        <dbReference type="PROSITE" id="PS50011"/>
    </source>
</evidence>
<dbReference type="GO" id="GO:0005737">
    <property type="term" value="C:cytoplasm"/>
    <property type="evidence" value="ECO:0007669"/>
    <property type="project" value="TreeGrafter"/>
</dbReference>
<dbReference type="InterPro" id="IPR011009">
    <property type="entry name" value="Kinase-like_dom_sf"/>
</dbReference>
<feature type="compositionally biased region" description="Polar residues" evidence="6">
    <location>
        <begin position="97"/>
        <end position="122"/>
    </location>
</feature>
<dbReference type="PANTHER" id="PTHR48016">
    <property type="entry name" value="MAP KINASE KINASE KINASE SSK2-RELATED-RELATED"/>
    <property type="match status" value="1"/>
</dbReference>
<evidence type="ECO:0000256" key="3">
    <source>
        <dbReference type="ARBA" id="ARBA00022741"/>
    </source>
</evidence>
<dbReference type="InterPro" id="IPR000719">
    <property type="entry name" value="Prot_kinase_dom"/>
</dbReference>
<dbReference type="PANTHER" id="PTHR48016:SF45">
    <property type="entry name" value="OS04G0559800 PROTEIN"/>
    <property type="match status" value="1"/>
</dbReference>
<evidence type="ECO:0000256" key="5">
    <source>
        <dbReference type="ARBA" id="ARBA00022840"/>
    </source>
</evidence>
<name>A0A2Z7CQT5_9LAMI</name>
<keyword evidence="3" id="KW-0547">Nucleotide-binding</keyword>
<dbReference type="OrthoDB" id="266718at2759"/>
<sequence length="680" mass="74652">MSPVYDNWGRLVAAVIRKQQIWELFHTQSSISAASSDSSFSFQLNSSFHDVFSAFSSTSASASYQRQDSVSGSVYVSCLEDAVDPDVIGSEEIDARNPSSIPMKNQSLVDSGELSSNRNVSSLPRRKRNLNVQVPKRQLRSDDDLPHAQNSSENCPNLSPRRHPRDGGSHLESPRYISLPHSLGTIESRISSGSHWKKGKLIGGGEYGHLYMGFNSKTGELCAMREVSFISDDAKSTQTFVKLVKVIQLLSFLKHPNIVRYYSSEVVHDKFYVYLEYVSGGTMDKILKQYGNLGESAIRSYTKQILAGLAYLHDKNTVHRNIRGANILVDSNGCLKLVEFGMATPGSQIARASSLLLPKGNLYWMAPEVIRNSSVCNQACDIWSLGCTVVEMATAKPPWSQYGEVIAMFKIVNSKELPVIPDYLSDECKDFIRQCLQWNPLLRPTAAQLLEHPFIMKKGVSPGNQVRYSTSSAHIAATSAVMPLGIDNLKTPQHLDSESLGMHNSAVSNSTSNSRNISSPASPAGTPLQQPRSPQHLKGTLPSSSKSTSRVSSGSTTPIKCGSPGAIQYRLDQHMLPQDPKCPTSASSGSSTPTTGGSPGAIPYRLSQHLLPQDPKCPTSPGSRLAYWDPNILHRLHPVSHAFREPESISNMHQESRSEGHHKWRNFDGQLVLIQHLSAN</sequence>
<feature type="compositionally biased region" description="Polar residues" evidence="6">
    <location>
        <begin position="148"/>
        <end position="157"/>
    </location>
</feature>
<feature type="region of interest" description="Disordered" evidence="6">
    <location>
        <begin position="492"/>
        <end position="605"/>
    </location>
</feature>
<keyword evidence="9" id="KW-1185">Reference proteome</keyword>
<keyword evidence="4 8" id="KW-0418">Kinase</keyword>